<dbReference type="AlphaFoldDB" id="A0AAI9DCY9"/>
<proteinExistence type="predicted"/>
<name>A0AAI9DCY9_PROST</name>
<accession>A0AAI9DCY9</accession>
<evidence type="ECO:0000313" key="1">
    <source>
        <dbReference type="EMBL" id="EMJ5134819.1"/>
    </source>
</evidence>
<protein>
    <submittedName>
        <fullName evidence="1">Uncharacterized protein</fullName>
    </submittedName>
</protein>
<reference evidence="1" key="1">
    <citation type="submission" date="2024-02" db="EMBL/GenBank/DDBJ databases">
        <authorList>
            <consortium name="Clinical and Environmental Microbiology Branch: Whole genome sequencing antimicrobial resistance pathogens in the healthcare setting"/>
        </authorList>
    </citation>
    <scope>NUCLEOTIDE SEQUENCE</scope>
    <source>
        <strain evidence="1">2021GO-0154</strain>
    </source>
</reference>
<organism evidence="1">
    <name type="scientific">Providencia stuartii</name>
    <dbReference type="NCBI Taxonomy" id="588"/>
    <lineage>
        <taxon>Bacteria</taxon>
        <taxon>Pseudomonadati</taxon>
        <taxon>Pseudomonadota</taxon>
        <taxon>Gammaproteobacteria</taxon>
        <taxon>Enterobacterales</taxon>
        <taxon>Morganellaceae</taxon>
        <taxon>Providencia</taxon>
    </lineage>
</organism>
<comment type="caution">
    <text evidence="1">The sequence shown here is derived from an EMBL/GenBank/DDBJ whole genome shotgun (WGS) entry which is preliminary data.</text>
</comment>
<gene>
    <name evidence="1" type="ORF">RG298_002561</name>
</gene>
<dbReference type="EMBL" id="ABMABF030000007">
    <property type="protein sequence ID" value="EMJ5134819.1"/>
    <property type="molecule type" value="Genomic_DNA"/>
</dbReference>
<sequence length="289" mass="33505">MTITIPVTCSNPAINPNRLKKPVCGSTSFINSINSIQNNNNSIWKKLVSFINRIRFTSDRKANIKFIERHFKLPDSYKKEIFHDKNITSIMIKKEYEKFIPSENEIKTGEDLDLKNPKNGFIYDSKLSKQFNLDLHRMDYFLYTPYRQPEPYKLVDAKLLTAEFGRRNAQFISQFAHQGFTADPLIALQPLIKNDNYVISNSMMDNEQSIKRPLIFIEKTMQGHCIVTAKKTIRLIKKEDGEILKGMTVSITRKTFFIKGKDGLFLENHDKKDQLVFVITKKPTTTNPS</sequence>